<evidence type="ECO:0000313" key="1">
    <source>
        <dbReference type="EMBL" id="MBB6330935.1"/>
    </source>
</evidence>
<keyword evidence="2" id="KW-1185">Reference proteome</keyword>
<name>A0ABR6PYZ2_9FLAO</name>
<comment type="caution">
    <text evidence="1">The sequence shown here is derived from an EMBL/GenBank/DDBJ whole genome shotgun (WGS) entry which is preliminary data.</text>
</comment>
<gene>
    <name evidence="1" type="ORF">HNP24_001885</name>
</gene>
<evidence type="ECO:0000313" key="2">
    <source>
        <dbReference type="Proteomes" id="UP000587367"/>
    </source>
</evidence>
<dbReference type="EMBL" id="JACHKS010000001">
    <property type="protein sequence ID" value="MBB6330935.1"/>
    <property type="molecule type" value="Genomic_DNA"/>
</dbReference>
<dbReference type="Proteomes" id="UP000587367">
    <property type="component" value="Unassembled WGS sequence"/>
</dbReference>
<reference evidence="1 2" key="1">
    <citation type="submission" date="2020-08" db="EMBL/GenBank/DDBJ databases">
        <title>Functional genomics of gut bacteria from endangered species of beetles.</title>
        <authorList>
            <person name="Carlos-Shanley C."/>
        </authorList>
    </citation>
    <scope>NUCLEOTIDE SEQUENCE [LARGE SCALE GENOMIC DNA]</scope>
    <source>
        <strain evidence="1 2">S00068</strain>
    </source>
</reference>
<organism evidence="1 2">
    <name type="scientific">Chryseobacterium sediminis</name>
    <dbReference type="NCBI Taxonomy" id="1679494"/>
    <lineage>
        <taxon>Bacteria</taxon>
        <taxon>Pseudomonadati</taxon>
        <taxon>Bacteroidota</taxon>
        <taxon>Flavobacteriia</taxon>
        <taxon>Flavobacteriales</taxon>
        <taxon>Weeksellaceae</taxon>
        <taxon>Chryseobacterium group</taxon>
        <taxon>Chryseobacterium</taxon>
    </lineage>
</organism>
<protein>
    <submittedName>
        <fullName evidence="1">Uncharacterized protein</fullName>
    </submittedName>
</protein>
<sequence>MHSLRRINEADYTFTISKYYNDVYKIFVNLSCMDS</sequence>
<accession>A0ABR6PYZ2</accession>
<proteinExistence type="predicted"/>